<dbReference type="EC" id="1.13.11.-" evidence="5"/>
<sequence>MTTAPAHLAGNFAPVTEELTAHDLPITGTIPPELSGWYLRNGPNPHDAASGHWFLGDGMIHGVRLEGGRATSYRNRWVRTSTFTHGAVRWLPIEPCYVFHALNASDESHADGERIVFHVIRYPRLFADENSGPARPVLWRWTVDLTRGTVSEEQLDDQPCEFPRIDERLAGHSARYGHVTVGESPGAGRAAGELLRYDLRTGSVARHTFGPGRVPAEAAFAPADNRSGGPGWLLTYVYDAATDRSDLVVLDADDLAAPPVAAIHLPRRVPYGFHDNWLADR</sequence>
<dbReference type="InterPro" id="IPR004294">
    <property type="entry name" value="Carotenoid_Oase"/>
</dbReference>
<evidence type="ECO:0000256" key="2">
    <source>
        <dbReference type="ARBA" id="ARBA00022723"/>
    </source>
</evidence>
<proteinExistence type="inferred from homology"/>
<comment type="cofactor">
    <cofactor evidence="5">
        <name>Fe(2+)</name>
        <dbReference type="ChEBI" id="CHEBI:29033"/>
    </cofactor>
    <text evidence="5">Binds 1 Fe(2+) ion per subunit.</text>
</comment>
<keyword evidence="7" id="KW-1185">Reference proteome</keyword>
<comment type="caution">
    <text evidence="6">The sequence shown here is derived from an EMBL/GenBank/DDBJ whole genome shotgun (WGS) entry which is preliminary data.</text>
</comment>
<keyword evidence="3 5" id="KW-0560">Oxidoreductase</keyword>
<gene>
    <name evidence="6" type="ORF">RM609_22910</name>
</gene>
<keyword evidence="2 5" id="KW-0479">Metal-binding</keyword>
<evidence type="ECO:0000313" key="6">
    <source>
        <dbReference type="EMBL" id="MDT0451912.1"/>
    </source>
</evidence>
<dbReference type="PANTHER" id="PTHR10543:SF89">
    <property type="entry name" value="CAROTENOID 9,10(9',10')-CLEAVAGE DIOXYGENASE 1"/>
    <property type="match status" value="1"/>
</dbReference>
<dbReference type="RefSeq" id="WP_311613395.1">
    <property type="nucleotide sequence ID" value="NZ_JAVRFI010000016.1"/>
</dbReference>
<accession>A0ABU2SSS0</accession>
<comment type="similarity">
    <text evidence="1 5">Belongs to the carotenoid oxygenase family.</text>
</comment>
<dbReference type="Proteomes" id="UP001180531">
    <property type="component" value="Unassembled WGS sequence"/>
</dbReference>
<keyword evidence="5" id="KW-0223">Dioxygenase</keyword>
<keyword evidence="4 5" id="KW-0408">Iron</keyword>
<evidence type="ECO:0000313" key="7">
    <source>
        <dbReference type="Proteomes" id="UP001180531"/>
    </source>
</evidence>
<evidence type="ECO:0000256" key="5">
    <source>
        <dbReference type="RuleBase" id="RU364048"/>
    </source>
</evidence>
<evidence type="ECO:0000256" key="4">
    <source>
        <dbReference type="ARBA" id="ARBA00023004"/>
    </source>
</evidence>
<protein>
    <recommendedName>
        <fullName evidence="5">Dioxygenase</fullName>
        <ecNumber evidence="5">1.13.11.-</ecNumber>
    </recommendedName>
</protein>
<organism evidence="6 7">
    <name type="scientific">Streptomyces hesseae</name>
    <dbReference type="NCBI Taxonomy" id="3075519"/>
    <lineage>
        <taxon>Bacteria</taxon>
        <taxon>Bacillati</taxon>
        <taxon>Actinomycetota</taxon>
        <taxon>Actinomycetes</taxon>
        <taxon>Kitasatosporales</taxon>
        <taxon>Streptomycetaceae</taxon>
        <taxon>Streptomyces</taxon>
    </lineage>
</organism>
<dbReference type="Pfam" id="PF03055">
    <property type="entry name" value="RPE65"/>
    <property type="match status" value="2"/>
</dbReference>
<name>A0ABU2SSS0_9ACTN</name>
<dbReference type="EMBL" id="JAVRFI010000016">
    <property type="protein sequence ID" value="MDT0451912.1"/>
    <property type="molecule type" value="Genomic_DNA"/>
</dbReference>
<reference evidence="6" key="1">
    <citation type="submission" date="2024-05" db="EMBL/GenBank/DDBJ databases">
        <title>30 novel species of actinomycetes from the DSMZ collection.</title>
        <authorList>
            <person name="Nouioui I."/>
        </authorList>
    </citation>
    <scope>NUCLEOTIDE SEQUENCE</scope>
    <source>
        <strain evidence="6">DSM 40473</strain>
    </source>
</reference>
<evidence type="ECO:0000256" key="3">
    <source>
        <dbReference type="ARBA" id="ARBA00023002"/>
    </source>
</evidence>
<evidence type="ECO:0000256" key="1">
    <source>
        <dbReference type="ARBA" id="ARBA00006787"/>
    </source>
</evidence>
<dbReference type="PANTHER" id="PTHR10543">
    <property type="entry name" value="BETA-CAROTENE DIOXYGENASE"/>
    <property type="match status" value="1"/>
</dbReference>